<name>K1XJG3_9BACT</name>
<reference evidence="2" key="1">
    <citation type="journal article" date="2012" name="Science">
        <title>Fermentation, hydrogen, and sulfur metabolism in multiple uncultivated bacterial phyla.</title>
        <authorList>
            <person name="Wrighton K.C."/>
            <person name="Thomas B.C."/>
            <person name="Sharon I."/>
            <person name="Miller C.S."/>
            <person name="Castelle C.J."/>
            <person name="VerBerkmoes N.C."/>
            <person name="Wilkins M.J."/>
            <person name="Hettich R.L."/>
            <person name="Lipton M.S."/>
            <person name="Williams K.H."/>
            <person name="Long P.E."/>
            <person name="Banfield J.F."/>
        </authorList>
    </citation>
    <scope>NUCLEOTIDE SEQUENCE [LARGE SCALE GENOMIC DNA]</scope>
</reference>
<keyword evidence="1" id="KW-1133">Transmembrane helix</keyword>
<evidence type="ECO:0000256" key="1">
    <source>
        <dbReference type="SAM" id="Phobius"/>
    </source>
</evidence>
<keyword evidence="1" id="KW-0472">Membrane</keyword>
<evidence type="ECO:0000313" key="2">
    <source>
        <dbReference type="EMBL" id="EKD25331.1"/>
    </source>
</evidence>
<dbReference type="AlphaFoldDB" id="K1XJG3"/>
<sequence length="134" mass="15944">MKNVNFIKKHAAAKNNPVEYVIHFRNSEHSSVDSVEWLNLHFSMTKLYTIKLWIEIDDINLGTVEFKTQSDVNNFWKSADIENNKKKVQTKEKIQKFKHHLDLDKITKQLPFETLIMIITTHFPVVWYGWLSKK</sequence>
<dbReference type="EMBL" id="AMFJ01036091">
    <property type="protein sequence ID" value="EKD25331.1"/>
    <property type="molecule type" value="Genomic_DNA"/>
</dbReference>
<protein>
    <submittedName>
        <fullName evidence="2">Uncharacterized protein</fullName>
    </submittedName>
</protein>
<keyword evidence="1" id="KW-0812">Transmembrane</keyword>
<gene>
    <name evidence="2" type="ORF">ACD_80C00084G0017</name>
</gene>
<proteinExistence type="predicted"/>
<accession>K1XJG3</accession>
<organism evidence="2">
    <name type="scientific">uncultured bacterium</name>
    <name type="common">gcode 4</name>
    <dbReference type="NCBI Taxonomy" id="1234023"/>
    <lineage>
        <taxon>Bacteria</taxon>
        <taxon>environmental samples</taxon>
    </lineage>
</organism>
<comment type="caution">
    <text evidence="2">The sequence shown here is derived from an EMBL/GenBank/DDBJ whole genome shotgun (WGS) entry which is preliminary data.</text>
</comment>
<feature type="transmembrane region" description="Helical" evidence="1">
    <location>
        <begin position="110"/>
        <end position="130"/>
    </location>
</feature>